<comment type="caution">
    <text evidence="2">The sequence shown here is derived from an EMBL/GenBank/DDBJ whole genome shotgun (WGS) entry which is preliminary data.</text>
</comment>
<dbReference type="Proteomes" id="UP000261811">
    <property type="component" value="Unassembled WGS sequence"/>
</dbReference>
<evidence type="ECO:0000313" key="2">
    <source>
        <dbReference type="EMBL" id="RFU36980.1"/>
    </source>
</evidence>
<evidence type="ECO:0000313" key="3">
    <source>
        <dbReference type="Proteomes" id="UP000261811"/>
    </source>
</evidence>
<name>A0A372JAG7_9ACTN</name>
<keyword evidence="3" id="KW-1185">Reference proteome</keyword>
<gene>
    <name evidence="2" type="ORF">DZF91_35270</name>
</gene>
<protein>
    <submittedName>
        <fullName evidence="2">Uncharacterized protein</fullName>
    </submittedName>
</protein>
<accession>A0A372JAG7</accession>
<feature type="region of interest" description="Disordered" evidence="1">
    <location>
        <begin position="24"/>
        <end position="48"/>
    </location>
</feature>
<reference evidence="2 3" key="1">
    <citation type="submission" date="2018-08" db="EMBL/GenBank/DDBJ databases">
        <title>Actinomadura jelena sp. nov., a novel Actinomycete isolated from soil in Chad.</title>
        <authorList>
            <person name="Shi L."/>
        </authorList>
    </citation>
    <scope>NUCLEOTIDE SEQUENCE [LARGE SCALE GENOMIC DNA]</scope>
    <source>
        <strain evidence="2 3">NEAU-G17</strain>
    </source>
</reference>
<sequence length="331" mass="35039">MGVNQGGHVGGHNVQIDAEGDVTVNLSSGDASGSGRSGGSGGEAAGEKKKTSPWAWLLALTVGVLLLVAALRQQADPDADNGAFVLPGDRWPAGATLEAIAGPAAAALRSCAKATSTEPVNCPQRAGGRNDQVSDVRWELFGDPVDGARATYHDGRFDLIGHAFMTVTYRTLTATVIEQHPVRFRASVAWRNGAAELVGRIRPTKVEPKDRPITKQRPPAAVTGRLEPVLRQAFADCLAARRSPLPPGCPQDVLPGFRAGNVDWVFDGDPLQNTRTTTDDAWGVIRVKGDFALNATYRDLFGKETGSLRGAYEATVVTVKDGLRVVQISKA</sequence>
<proteinExistence type="predicted"/>
<dbReference type="EMBL" id="QURH01001018">
    <property type="protein sequence ID" value="RFU36980.1"/>
    <property type="molecule type" value="Genomic_DNA"/>
</dbReference>
<organism evidence="2 3">
    <name type="scientific">Actinomadura logoneensis</name>
    <dbReference type="NCBI Taxonomy" id="2293572"/>
    <lineage>
        <taxon>Bacteria</taxon>
        <taxon>Bacillati</taxon>
        <taxon>Actinomycetota</taxon>
        <taxon>Actinomycetes</taxon>
        <taxon>Streptosporangiales</taxon>
        <taxon>Thermomonosporaceae</taxon>
        <taxon>Actinomadura</taxon>
    </lineage>
</organism>
<feature type="compositionally biased region" description="Gly residues" evidence="1">
    <location>
        <begin position="35"/>
        <end position="44"/>
    </location>
</feature>
<dbReference type="AlphaFoldDB" id="A0A372JAG7"/>
<evidence type="ECO:0000256" key="1">
    <source>
        <dbReference type="SAM" id="MobiDB-lite"/>
    </source>
</evidence>